<proteinExistence type="predicted"/>
<sequence>MVFKCFMVLSFLINLIAIPAVGFSCLIDLMWGICNDWFLYASRCSKHFYYICDKSEEKCP</sequence>
<dbReference type="AlphaFoldDB" id="A0A0F6AYB6"/>
<keyword evidence="1" id="KW-0812">Transmembrane</keyword>
<keyword evidence="3" id="KW-1185">Reference proteome</keyword>
<dbReference type="EMBL" id="CP001363">
    <property type="protein sequence ID" value="ACY87238.1"/>
    <property type="molecule type" value="Genomic_DNA"/>
</dbReference>
<organism evidence="2 3">
    <name type="scientific">Salmonella typhimurium (strain 14028s / SGSC 2262)</name>
    <dbReference type="NCBI Taxonomy" id="588858"/>
    <lineage>
        <taxon>Bacteria</taxon>
        <taxon>Pseudomonadati</taxon>
        <taxon>Pseudomonadota</taxon>
        <taxon>Gammaproteobacteria</taxon>
        <taxon>Enterobacterales</taxon>
        <taxon>Enterobacteriaceae</taxon>
        <taxon>Salmonella</taxon>
    </lineage>
</organism>
<reference evidence="2 3" key="1">
    <citation type="journal article" date="2010" name="J. Bacteriol.">
        <title>Short-term signatures of evolutionary change in the Salmonella enterica serovar typhimurium 14028 genome.</title>
        <authorList>
            <person name="Jarvik T."/>
            <person name="Smillie C."/>
            <person name="Groisman E.A."/>
            <person name="Ochman H."/>
        </authorList>
    </citation>
    <scope>NUCLEOTIDE SEQUENCE [LARGE SCALE GENOMIC DNA]</scope>
    <source>
        <strain evidence="3">14028s / SGSC 2262</strain>
    </source>
</reference>
<evidence type="ECO:0000313" key="3">
    <source>
        <dbReference type="Proteomes" id="UP000002695"/>
    </source>
</evidence>
<dbReference type="PROSITE" id="PS51257">
    <property type="entry name" value="PROKAR_LIPOPROTEIN"/>
    <property type="match status" value="1"/>
</dbReference>
<keyword evidence="1" id="KW-0472">Membrane</keyword>
<feature type="transmembrane region" description="Helical" evidence="1">
    <location>
        <begin position="6"/>
        <end position="33"/>
    </location>
</feature>
<gene>
    <name evidence="2" type="ordered locus">STM14_0726</name>
</gene>
<protein>
    <submittedName>
        <fullName evidence="2">Uncharacterized protein</fullName>
    </submittedName>
</protein>
<keyword evidence="1" id="KW-1133">Transmembrane helix</keyword>
<dbReference type="BioCyc" id="SENT588858:STM14_RS24500-MONOMER"/>
<name>A0A0F6AYB6_SALT1</name>
<dbReference type="KEGG" id="seo:STM14_0726"/>
<dbReference type="PATRIC" id="fig|588858.6.peg.789"/>
<accession>A0A0F6AYB6</accession>
<evidence type="ECO:0000313" key="2">
    <source>
        <dbReference type="EMBL" id="ACY87238.1"/>
    </source>
</evidence>
<dbReference type="HOGENOM" id="CLU_3047796_0_0_6"/>
<dbReference type="Proteomes" id="UP000002695">
    <property type="component" value="Chromosome"/>
</dbReference>
<evidence type="ECO:0000256" key="1">
    <source>
        <dbReference type="SAM" id="Phobius"/>
    </source>
</evidence>